<dbReference type="OrthoDB" id="9778963at2"/>
<evidence type="ECO:0000256" key="2">
    <source>
        <dbReference type="ARBA" id="ARBA00008929"/>
    </source>
</evidence>
<evidence type="ECO:0000256" key="7">
    <source>
        <dbReference type="SAM" id="Phobius"/>
    </source>
</evidence>
<evidence type="ECO:0000256" key="1">
    <source>
        <dbReference type="ARBA" id="ARBA00004651"/>
    </source>
</evidence>
<gene>
    <name evidence="8" type="ORF">SBF1_1010005</name>
</gene>
<accession>A0A2U3JW05</accession>
<comment type="subcellular location">
    <subcellularLocation>
        <location evidence="1">Cell membrane</location>
        <topology evidence="1">Multi-pass membrane protein</topology>
    </subcellularLocation>
</comment>
<organism evidence="8 9">
    <name type="scientific">Candidatus Desulfosporosinus infrequens</name>
    <dbReference type="NCBI Taxonomy" id="2043169"/>
    <lineage>
        <taxon>Bacteria</taxon>
        <taxon>Bacillati</taxon>
        <taxon>Bacillota</taxon>
        <taxon>Clostridia</taxon>
        <taxon>Eubacteriales</taxon>
        <taxon>Desulfitobacteriaceae</taxon>
        <taxon>Desulfosporosinus</taxon>
    </lineage>
</organism>
<dbReference type="Pfam" id="PF03916">
    <property type="entry name" value="NrfD"/>
    <property type="match status" value="1"/>
</dbReference>
<dbReference type="AlphaFoldDB" id="A0A2U3JW05"/>
<keyword evidence="3" id="KW-1003">Cell membrane</keyword>
<feature type="transmembrane region" description="Helical" evidence="7">
    <location>
        <begin position="155"/>
        <end position="176"/>
    </location>
</feature>
<dbReference type="InterPro" id="IPR005614">
    <property type="entry name" value="NrfD-like"/>
</dbReference>
<evidence type="ECO:0000313" key="9">
    <source>
        <dbReference type="Proteomes" id="UP000238916"/>
    </source>
</evidence>
<feature type="transmembrane region" description="Helical" evidence="7">
    <location>
        <begin position="124"/>
        <end position="143"/>
    </location>
</feature>
<evidence type="ECO:0000313" key="8">
    <source>
        <dbReference type="EMBL" id="SPF31518.1"/>
    </source>
</evidence>
<feature type="transmembrane region" description="Helical" evidence="7">
    <location>
        <begin position="43"/>
        <end position="64"/>
    </location>
</feature>
<reference evidence="9" key="1">
    <citation type="submission" date="2018-02" db="EMBL/GenBank/DDBJ databases">
        <authorList>
            <person name="Hausmann B."/>
        </authorList>
    </citation>
    <scope>NUCLEOTIDE SEQUENCE [LARGE SCALE GENOMIC DNA]</scope>
    <source>
        <strain evidence="9">Peat soil MAG SbF1</strain>
    </source>
</reference>
<evidence type="ECO:0000256" key="6">
    <source>
        <dbReference type="ARBA" id="ARBA00023136"/>
    </source>
</evidence>
<feature type="transmembrane region" description="Helical" evidence="7">
    <location>
        <begin position="6"/>
        <end position="31"/>
    </location>
</feature>
<dbReference type="PANTHER" id="PTHR34856">
    <property type="entry name" value="PROTEIN NRFD"/>
    <property type="match status" value="1"/>
</dbReference>
<dbReference type="PANTHER" id="PTHR34856:SF2">
    <property type="entry name" value="PROTEIN NRFD"/>
    <property type="match status" value="1"/>
</dbReference>
<proteinExistence type="inferred from homology"/>
<evidence type="ECO:0000256" key="5">
    <source>
        <dbReference type="ARBA" id="ARBA00022989"/>
    </source>
</evidence>
<evidence type="ECO:0000256" key="4">
    <source>
        <dbReference type="ARBA" id="ARBA00022692"/>
    </source>
</evidence>
<dbReference type="GO" id="GO:0005886">
    <property type="term" value="C:plasma membrane"/>
    <property type="evidence" value="ECO:0007669"/>
    <property type="project" value="UniProtKB-SubCell"/>
</dbReference>
<evidence type="ECO:0000256" key="3">
    <source>
        <dbReference type="ARBA" id="ARBA00022475"/>
    </source>
</evidence>
<keyword evidence="5 7" id="KW-1133">Transmembrane helix</keyword>
<dbReference type="EMBL" id="OMOF01000004">
    <property type="protein sequence ID" value="SPF31518.1"/>
    <property type="molecule type" value="Genomic_DNA"/>
</dbReference>
<comment type="similarity">
    <text evidence="2">Belongs to the NrfD family.</text>
</comment>
<keyword evidence="6 7" id="KW-0472">Membrane</keyword>
<name>A0A2U3JW05_9FIRM</name>
<dbReference type="Proteomes" id="UP000238916">
    <property type="component" value="Unassembled WGS sequence"/>
</dbReference>
<keyword evidence="4 7" id="KW-0812">Transmembrane</keyword>
<dbReference type="Gene3D" id="1.20.1630.10">
    <property type="entry name" value="Formate dehydrogenase/DMSO reductase domain"/>
    <property type="match status" value="1"/>
</dbReference>
<feature type="transmembrane region" description="Helical" evidence="7">
    <location>
        <begin position="197"/>
        <end position="216"/>
    </location>
</feature>
<dbReference type="InterPro" id="IPR052049">
    <property type="entry name" value="Electron_transfer_protein"/>
</dbReference>
<sequence length="298" mass="33027">MEFTWGLMIVIYLFTAGLSAGAMVTSNLALLYGGQEFERVSRIGAYISPFPISLGLGVLLLDLGSPFNFYRLFLTLQVRSPMSYGSWAILLFTTLSVIYLYLWLPEKFQILGHSKSSEKWKRGLAKFMPFLSVGVASYTGLLLNAAVRPLWNAPLLPVLFLVSALSTGIASVILIATLSPWQRARHRELHVLTKADAALIILEGLLILIIIIMGRLHSASEAMAFGNLLYGHYAGIFWLLIVGLGLLLPFSLELLELKDKIPVRWALTVTISSSFLVLVGGFFVRYIITYAGQMSGWF</sequence>
<feature type="transmembrane region" description="Helical" evidence="7">
    <location>
        <begin position="267"/>
        <end position="288"/>
    </location>
</feature>
<protein>
    <submittedName>
        <fullName evidence="8">Polysulfide reductase, NrfD family protein</fullName>
    </submittedName>
</protein>
<feature type="transmembrane region" description="Helical" evidence="7">
    <location>
        <begin position="84"/>
        <end position="104"/>
    </location>
</feature>
<feature type="transmembrane region" description="Helical" evidence="7">
    <location>
        <begin position="236"/>
        <end position="255"/>
    </location>
</feature>